<organism evidence="2 3">
    <name type="scientific">Pantoea latae</name>
    <dbReference type="NCBI Taxonomy" id="1964541"/>
    <lineage>
        <taxon>Bacteria</taxon>
        <taxon>Pseudomonadati</taxon>
        <taxon>Pseudomonadota</taxon>
        <taxon>Gammaproteobacteria</taxon>
        <taxon>Enterobacterales</taxon>
        <taxon>Erwiniaceae</taxon>
        <taxon>Pantoea</taxon>
    </lineage>
</organism>
<name>A0A1V9DPS8_9GAMM</name>
<dbReference type="EMBL" id="MWUE01000004">
    <property type="protein sequence ID" value="OQP35868.1"/>
    <property type="molecule type" value="Genomic_DNA"/>
</dbReference>
<protein>
    <recommendedName>
        <fullName evidence="4">DUF3313 domain-containing protein</fullName>
    </recommendedName>
</protein>
<dbReference type="PROSITE" id="PS51257">
    <property type="entry name" value="PROKAR_LIPOPROTEIN"/>
    <property type="match status" value="1"/>
</dbReference>
<dbReference type="RefSeq" id="WP_081135973.1">
    <property type="nucleotide sequence ID" value="NZ_MWUE01000004.1"/>
</dbReference>
<evidence type="ECO:0000313" key="2">
    <source>
        <dbReference type="EMBL" id="OQP35868.1"/>
    </source>
</evidence>
<dbReference type="InterPro" id="IPR021747">
    <property type="entry name" value="DUF3313"/>
</dbReference>
<keyword evidence="3" id="KW-1185">Reference proteome</keyword>
<dbReference type="Proteomes" id="UP000192769">
    <property type="component" value="Unassembled WGS sequence"/>
</dbReference>
<evidence type="ECO:0000256" key="1">
    <source>
        <dbReference type="SAM" id="SignalP"/>
    </source>
</evidence>
<dbReference type="Pfam" id="PF11769">
    <property type="entry name" value="DUF3313"/>
    <property type="match status" value="1"/>
</dbReference>
<accession>A0A1V9DPS8</accession>
<dbReference type="OrthoDB" id="6192874at2"/>
<comment type="caution">
    <text evidence="2">The sequence shown here is derived from an EMBL/GenBank/DDBJ whole genome shotgun (WGS) entry which is preliminary data.</text>
</comment>
<evidence type="ECO:0008006" key="4">
    <source>
        <dbReference type="Google" id="ProtNLM"/>
    </source>
</evidence>
<reference evidence="2 3" key="1">
    <citation type="submission" date="2017-02" db="EMBL/GenBank/DDBJ databases">
        <title>Whole genome shotgun sequence of Pantoea agglomerans strain AS1 isolated from a cycad, Zamia floridana in Central Florida, USA.</title>
        <authorList>
            <person name="Lata P."/>
            <person name="Govindarajan S."/>
            <person name="Qi F."/>
            <person name="Li J.-L."/>
            <person name="Maurya S.K."/>
            <person name="Sahoo M.K."/>
        </authorList>
    </citation>
    <scope>NUCLEOTIDE SEQUENCE [LARGE SCALE GENOMIC DNA]</scope>
    <source>
        <strain evidence="2 3">AS1</strain>
    </source>
</reference>
<dbReference type="AlphaFoldDB" id="A0A1V9DPS8"/>
<proteinExistence type="predicted"/>
<feature type="signal peptide" evidence="1">
    <location>
        <begin position="1"/>
        <end position="23"/>
    </location>
</feature>
<evidence type="ECO:0000313" key="3">
    <source>
        <dbReference type="Proteomes" id="UP000192769"/>
    </source>
</evidence>
<sequence length="218" mass="23621">MRKISLLTLLAGAALLAGCTSHVTDKQHYSGFIQDYSQLKPASSASDRPTLRWISPDYRSSDYSSVVYTPVVYYPAAKPTARVSQQTLDQIRSYTDTRLKAAIGERKKLVTQPGPRTLIVRSAITGVTAENEGVQFYEVVPVAAVIASTMAATGHRTQNSALFLEIEARDAQTGKPLIKVVRKAFGKPLNNSSAPITYGDVKSAIDETVSDAMHFSAP</sequence>
<feature type="chain" id="PRO_5010748077" description="DUF3313 domain-containing protein" evidence="1">
    <location>
        <begin position="24"/>
        <end position="218"/>
    </location>
</feature>
<keyword evidence="1" id="KW-0732">Signal</keyword>
<gene>
    <name evidence="2" type="ORF">B2J69_02405</name>
</gene>